<dbReference type="Gene3D" id="3.40.1400.10">
    <property type="entry name" value="Sugar-phosphate isomerase, RpiB/LacA/LacB"/>
    <property type="match status" value="1"/>
</dbReference>
<comment type="caution">
    <text evidence="3">The sequence shown here is derived from an EMBL/GenBank/DDBJ whole genome shotgun (WGS) entry which is preliminary data.</text>
</comment>
<dbReference type="Proteomes" id="UP000619041">
    <property type="component" value="Unassembled WGS sequence"/>
</dbReference>
<sequence length="164" mass="17485">MRVAAGKRNDYGARMRIAIASDHAAFDLKARLREWLIEEGHEVADLGPDSPDSVDYPDYGYKLADVVADGTARLGVALCGSGIGISISVNRNPAVRCALVSEPLSAALAREHNDANVIALGARLIGIDMAKACIGAFLTTEFAGGRHQRRVDKLSQPPAFKEQA</sequence>
<name>A0ABQ1S6H0_9SPHN</name>
<evidence type="ECO:0000313" key="4">
    <source>
        <dbReference type="Proteomes" id="UP000619041"/>
    </source>
</evidence>
<dbReference type="NCBIfam" id="TIGR00689">
    <property type="entry name" value="rpiB_lacA_lacB"/>
    <property type="match status" value="1"/>
</dbReference>
<keyword evidence="2 3" id="KW-0413">Isomerase</keyword>
<dbReference type="PANTHER" id="PTHR30345:SF0">
    <property type="entry name" value="DNA DAMAGE-REPAIR_TOLERATION PROTEIN DRT102"/>
    <property type="match status" value="1"/>
</dbReference>
<dbReference type="PANTHER" id="PTHR30345">
    <property type="entry name" value="RIBOSE-5-PHOSPHATE ISOMERASE B"/>
    <property type="match status" value="1"/>
</dbReference>
<dbReference type="InterPro" id="IPR004785">
    <property type="entry name" value="RpiB"/>
</dbReference>
<dbReference type="PIRSF" id="PIRSF005384">
    <property type="entry name" value="RpiB_LacA_B"/>
    <property type="match status" value="1"/>
</dbReference>
<dbReference type="GO" id="GO:0016853">
    <property type="term" value="F:isomerase activity"/>
    <property type="evidence" value="ECO:0007669"/>
    <property type="project" value="UniProtKB-KW"/>
</dbReference>
<dbReference type="EMBL" id="BMKL01000001">
    <property type="protein sequence ID" value="GGD92273.1"/>
    <property type="molecule type" value="Genomic_DNA"/>
</dbReference>
<dbReference type="NCBIfam" id="NF004051">
    <property type="entry name" value="PRK05571.1"/>
    <property type="match status" value="1"/>
</dbReference>
<organism evidence="3 4">
    <name type="scientific">Tsuneonella deserti</name>
    <dbReference type="NCBI Taxonomy" id="2035528"/>
    <lineage>
        <taxon>Bacteria</taxon>
        <taxon>Pseudomonadati</taxon>
        <taxon>Pseudomonadota</taxon>
        <taxon>Alphaproteobacteria</taxon>
        <taxon>Sphingomonadales</taxon>
        <taxon>Erythrobacteraceae</taxon>
        <taxon>Tsuneonella</taxon>
    </lineage>
</organism>
<protein>
    <submittedName>
        <fullName evidence="3">Ribose 5-phosphate isomerase B</fullName>
    </submittedName>
</protein>
<comment type="similarity">
    <text evidence="1">Belongs to the LacAB/RpiB family.</text>
</comment>
<evidence type="ECO:0000313" key="3">
    <source>
        <dbReference type="EMBL" id="GGD92273.1"/>
    </source>
</evidence>
<proteinExistence type="inferred from homology"/>
<dbReference type="InterPro" id="IPR036569">
    <property type="entry name" value="RpiB_LacA_LacB_sf"/>
</dbReference>
<dbReference type="NCBIfam" id="TIGR01120">
    <property type="entry name" value="rpiB"/>
    <property type="match status" value="1"/>
</dbReference>
<accession>A0ABQ1S6H0</accession>
<gene>
    <name evidence="3" type="ORF">GCM10011515_09970</name>
</gene>
<evidence type="ECO:0000256" key="2">
    <source>
        <dbReference type="ARBA" id="ARBA00023235"/>
    </source>
</evidence>
<dbReference type="SUPFAM" id="SSF89623">
    <property type="entry name" value="Ribose/Galactose isomerase RpiB/AlsB"/>
    <property type="match status" value="1"/>
</dbReference>
<keyword evidence="4" id="KW-1185">Reference proteome</keyword>
<dbReference type="Pfam" id="PF02502">
    <property type="entry name" value="LacAB_rpiB"/>
    <property type="match status" value="1"/>
</dbReference>
<reference evidence="4" key="1">
    <citation type="journal article" date="2019" name="Int. J. Syst. Evol. Microbiol.">
        <title>The Global Catalogue of Microorganisms (GCM) 10K type strain sequencing project: providing services to taxonomists for standard genome sequencing and annotation.</title>
        <authorList>
            <consortium name="The Broad Institute Genomics Platform"/>
            <consortium name="The Broad Institute Genome Sequencing Center for Infectious Disease"/>
            <person name="Wu L."/>
            <person name="Ma J."/>
        </authorList>
    </citation>
    <scope>NUCLEOTIDE SEQUENCE [LARGE SCALE GENOMIC DNA]</scope>
    <source>
        <strain evidence="4">CGMCC 1.15959</strain>
    </source>
</reference>
<dbReference type="InterPro" id="IPR003500">
    <property type="entry name" value="RpiB_LacA_LacB"/>
</dbReference>
<evidence type="ECO:0000256" key="1">
    <source>
        <dbReference type="ARBA" id="ARBA00008754"/>
    </source>
</evidence>